<organism evidence="1 2">
    <name type="scientific">Rhipicephalus microplus</name>
    <name type="common">Cattle tick</name>
    <name type="synonym">Boophilus microplus</name>
    <dbReference type="NCBI Taxonomy" id="6941"/>
    <lineage>
        <taxon>Eukaryota</taxon>
        <taxon>Metazoa</taxon>
        <taxon>Ecdysozoa</taxon>
        <taxon>Arthropoda</taxon>
        <taxon>Chelicerata</taxon>
        <taxon>Arachnida</taxon>
        <taxon>Acari</taxon>
        <taxon>Parasitiformes</taxon>
        <taxon>Ixodida</taxon>
        <taxon>Ixodoidea</taxon>
        <taxon>Ixodidae</taxon>
        <taxon>Rhipicephalinae</taxon>
        <taxon>Rhipicephalus</taxon>
        <taxon>Boophilus</taxon>
    </lineage>
</organism>
<dbReference type="VEuPathDB" id="VectorBase:LOC119179973"/>
<reference evidence="1" key="2">
    <citation type="submission" date="2021-09" db="EMBL/GenBank/DDBJ databases">
        <authorList>
            <person name="Jia N."/>
            <person name="Wang J."/>
            <person name="Shi W."/>
            <person name="Du L."/>
            <person name="Sun Y."/>
            <person name="Zhan W."/>
            <person name="Jiang J."/>
            <person name="Wang Q."/>
            <person name="Zhang B."/>
            <person name="Ji P."/>
            <person name="Sakyi L.B."/>
            <person name="Cui X."/>
            <person name="Yuan T."/>
            <person name="Jiang B."/>
            <person name="Yang W."/>
            <person name="Lam T.T.-Y."/>
            <person name="Chang Q."/>
            <person name="Ding S."/>
            <person name="Wang X."/>
            <person name="Zhu J."/>
            <person name="Ruan X."/>
            <person name="Zhao L."/>
            <person name="Wei J."/>
            <person name="Que T."/>
            <person name="Du C."/>
            <person name="Cheng J."/>
            <person name="Dai P."/>
            <person name="Han X."/>
            <person name="Huang E."/>
            <person name="Gao Y."/>
            <person name="Liu J."/>
            <person name="Shao H."/>
            <person name="Ye R."/>
            <person name="Li L."/>
            <person name="Wei W."/>
            <person name="Wang X."/>
            <person name="Wang C."/>
            <person name="Huo Q."/>
            <person name="Li W."/>
            <person name="Guo W."/>
            <person name="Chen H."/>
            <person name="Chen S."/>
            <person name="Zhou L."/>
            <person name="Zhou L."/>
            <person name="Ni X."/>
            <person name="Tian J."/>
            <person name="Zhou Y."/>
            <person name="Sheng Y."/>
            <person name="Liu T."/>
            <person name="Pan Y."/>
            <person name="Xia L."/>
            <person name="Li J."/>
            <person name="Zhao F."/>
            <person name="Cao W."/>
        </authorList>
    </citation>
    <scope>NUCLEOTIDE SEQUENCE</scope>
    <source>
        <strain evidence="1">Rmic-2018</strain>
        <tissue evidence="1">Larvae</tissue>
    </source>
</reference>
<dbReference type="AlphaFoldDB" id="A0A9J6ESM8"/>
<evidence type="ECO:0000313" key="1">
    <source>
        <dbReference type="EMBL" id="KAH8037024.1"/>
    </source>
</evidence>
<accession>A0A9J6ESM8</accession>
<dbReference type="EMBL" id="JABSTU010000002">
    <property type="protein sequence ID" value="KAH8037024.1"/>
    <property type="molecule type" value="Genomic_DNA"/>
</dbReference>
<keyword evidence="2" id="KW-1185">Reference proteome</keyword>
<gene>
    <name evidence="1" type="ORF">HPB51_008350</name>
</gene>
<comment type="caution">
    <text evidence="1">The sequence shown here is derived from an EMBL/GenBank/DDBJ whole genome shotgun (WGS) entry which is preliminary data.</text>
</comment>
<sequence length="196" mass="21912">MASTILAYTENAAAAARIRSCSLLVSIGFTMPVDQDVLHRIMNDKMRVGTEELDCEELSRRISGLGLNVPCSVRGGLLKDGRSVATSTCHIFDDQSRWNYVLWHVGLQLRELIVPGRLSLVRVVYRGRGGWKQRERSRDARILFHVLLVQHSCVKSIHVDDALVEGSGLGECRERVVSALEKNTSSMVAHTWQSVR</sequence>
<evidence type="ECO:0000313" key="2">
    <source>
        <dbReference type="Proteomes" id="UP000821866"/>
    </source>
</evidence>
<dbReference type="Proteomes" id="UP000821866">
    <property type="component" value="Chromosome 10"/>
</dbReference>
<proteinExistence type="predicted"/>
<protein>
    <submittedName>
        <fullName evidence="1">Uncharacterized protein</fullName>
    </submittedName>
</protein>
<name>A0A9J6ESM8_RHIMP</name>
<reference evidence="1" key="1">
    <citation type="journal article" date="2020" name="Cell">
        <title>Large-Scale Comparative Analyses of Tick Genomes Elucidate Their Genetic Diversity and Vector Capacities.</title>
        <authorList>
            <consortium name="Tick Genome and Microbiome Consortium (TIGMIC)"/>
            <person name="Jia N."/>
            <person name="Wang J."/>
            <person name="Shi W."/>
            <person name="Du L."/>
            <person name="Sun Y."/>
            <person name="Zhan W."/>
            <person name="Jiang J.F."/>
            <person name="Wang Q."/>
            <person name="Zhang B."/>
            <person name="Ji P."/>
            <person name="Bell-Sakyi L."/>
            <person name="Cui X.M."/>
            <person name="Yuan T.T."/>
            <person name="Jiang B.G."/>
            <person name="Yang W.F."/>
            <person name="Lam T.T."/>
            <person name="Chang Q.C."/>
            <person name="Ding S.J."/>
            <person name="Wang X.J."/>
            <person name="Zhu J.G."/>
            <person name="Ruan X.D."/>
            <person name="Zhao L."/>
            <person name="Wei J.T."/>
            <person name="Ye R.Z."/>
            <person name="Que T.C."/>
            <person name="Du C.H."/>
            <person name="Zhou Y.H."/>
            <person name="Cheng J.X."/>
            <person name="Dai P.F."/>
            <person name="Guo W.B."/>
            <person name="Han X.H."/>
            <person name="Huang E.J."/>
            <person name="Li L.F."/>
            <person name="Wei W."/>
            <person name="Gao Y.C."/>
            <person name="Liu J.Z."/>
            <person name="Shao H.Z."/>
            <person name="Wang X."/>
            <person name="Wang C.C."/>
            <person name="Yang T.C."/>
            <person name="Huo Q.B."/>
            <person name="Li W."/>
            <person name="Chen H.Y."/>
            <person name="Chen S.E."/>
            <person name="Zhou L.G."/>
            <person name="Ni X.B."/>
            <person name="Tian J.H."/>
            <person name="Sheng Y."/>
            <person name="Liu T."/>
            <person name="Pan Y.S."/>
            <person name="Xia L.Y."/>
            <person name="Li J."/>
            <person name="Zhao F."/>
            <person name="Cao W.C."/>
        </authorList>
    </citation>
    <scope>NUCLEOTIDE SEQUENCE</scope>
    <source>
        <strain evidence="1">Rmic-2018</strain>
    </source>
</reference>